<protein>
    <submittedName>
        <fullName evidence="3">Unannotated protein</fullName>
    </submittedName>
</protein>
<evidence type="ECO:0000256" key="1">
    <source>
        <dbReference type="ARBA" id="ARBA00022679"/>
    </source>
</evidence>
<sequence>MRTGLSADLDVVDYTEHAIGKGSEAKAVAYVETINGDGDVLWGVGTDENTVTASLRAVLSAHERHTSAAAH</sequence>
<reference evidence="3" key="1">
    <citation type="submission" date="2020-05" db="EMBL/GenBank/DDBJ databases">
        <authorList>
            <person name="Chiriac C."/>
            <person name="Salcher M."/>
            <person name="Ghai R."/>
            <person name="Kavagutti S V."/>
        </authorList>
    </citation>
    <scope>NUCLEOTIDE SEQUENCE</scope>
</reference>
<feature type="domain" description="2-isopropylmalate synthase LeuA allosteric (dimerisation)" evidence="2">
    <location>
        <begin position="1"/>
        <end position="66"/>
    </location>
</feature>
<dbReference type="GO" id="GO:0003852">
    <property type="term" value="F:2-isopropylmalate synthase activity"/>
    <property type="evidence" value="ECO:0007669"/>
    <property type="project" value="InterPro"/>
</dbReference>
<proteinExistence type="predicted"/>
<dbReference type="Pfam" id="PF08502">
    <property type="entry name" value="LeuA_dimer"/>
    <property type="match status" value="1"/>
</dbReference>
<dbReference type="AlphaFoldDB" id="A0A6J7ECC3"/>
<dbReference type="SMART" id="SM00917">
    <property type="entry name" value="LeuA_dimer"/>
    <property type="match status" value="1"/>
</dbReference>
<evidence type="ECO:0000259" key="2">
    <source>
        <dbReference type="SMART" id="SM00917"/>
    </source>
</evidence>
<dbReference type="PANTHER" id="PTHR46911">
    <property type="match status" value="1"/>
</dbReference>
<dbReference type="InterPro" id="IPR036230">
    <property type="entry name" value="LeuA_allosteric_dom_sf"/>
</dbReference>
<name>A0A6J7ECC3_9ZZZZ</name>
<dbReference type="GO" id="GO:0005739">
    <property type="term" value="C:mitochondrion"/>
    <property type="evidence" value="ECO:0007669"/>
    <property type="project" value="TreeGrafter"/>
</dbReference>
<dbReference type="EMBL" id="CAFBLJ010000121">
    <property type="protein sequence ID" value="CAB4880827.1"/>
    <property type="molecule type" value="Genomic_DNA"/>
</dbReference>
<organism evidence="3">
    <name type="scientific">freshwater metagenome</name>
    <dbReference type="NCBI Taxonomy" id="449393"/>
    <lineage>
        <taxon>unclassified sequences</taxon>
        <taxon>metagenomes</taxon>
        <taxon>ecological metagenomes</taxon>
    </lineage>
</organism>
<dbReference type="SUPFAM" id="SSF110921">
    <property type="entry name" value="2-isopropylmalate synthase LeuA, allosteric (dimerisation) domain"/>
    <property type="match status" value="1"/>
</dbReference>
<dbReference type="InterPro" id="IPR013709">
    <property type="entry name" value="2-isopropylmalate_synth_dimer"/>
</dbReference>
<evidence type="ECO:0000313" key="3">
    <source>
        <dbReference type="EMBL" id="CAB4880827.1"/>
    </source>
</evidence>
<dbReference type="GO" id="GO:0009098">
    <property type="term" value="P:L-leucine biosynthetic process"/>
    <property type="evidence" value="ECO:0007669"/>
    <property type="project" value="InterPro"/>
</dbReference>
<dbReference type="Gene3D" id="3.30.160.270">
    <property type="match status" value="1"/>
</dbReference>
<keyword evidence="1" id="KW-0808">Transferase</keyword>
<accession>A0A6J7ECC3</accession>
<dbReference type="PANTHER" id="PTHR46911:SF1">
    <property type="entry name" value="2-ISOPROPYLMALATE SYNTHASE"/>
    <property type="match status" value="1"/>
</dbReference>
<gene>
    <name evidence="3" type="ORF">UFOPK3304_01628</name>
</gene>